<evidence type="ECO:0000313" key="2">
    <source>
        <dbReference type="EMBL" id="SPD85755.1"/>
    </source>
</evidence>
<dbReference type="AlphaFoldDB" id="A0A2N9JE57"/>
<evidence type="ECO:0000313" key="3">
    <source>
        <dbReference type="Proteomes" id="UP000238164"/>
    </source>
</evidence>
<protein>
    <recommendedName>
        <fullName evidence="1">Glyoxalase-like domain-containing protein</fullName>
    </recommendedName>
</protein>
<dbReference type="Gene3D" id="3.10.180.10">
    <property type="entry name" value="2,3-Dihydroxybiphenyl 1,2-Dioxygenase, domain 1"/>
    <property type="match status" value="2"/>
</dbReference>
<gene>
    <name evidence="2" type="ORF">MPLG2_0719</name>
</gene>
<dbReference type="Proteomes" id="UP000238164">
    <property type="component" value="Chromosome 1"/>
</dbReference>
<reference evidence="2 3" key="1">
    <citation type="submission" date="2018-02" db="EMBL/GenBank/DDBJ databases">
        <authorList>
            <person name="Cohen D.B."/>
            <person name="Kent A.D."/>
        </authorList>
    </citation>
    <scope>NUCLEOTIDE SEQUENCE [LARGE SCALE GENOMIC DNA]</scope>
    <source>
        <strain evidence="2">1</strain>
    </source>
</reference>
<feature type="domain" description="Glyoxalase-like" evidence="1">
    <location>
        <begin position="18"/>
        <end position="115"/>
    </location>
</feature>
<keyword evidence="3" id="KW-1185">Reference proteome</keyword>
<feature type="domain" description="Glyoxalase-like" evidence="1">
    <location>
        <begin position="139"/>
        <end position="219"/>
    </location>
</feature>
<dbReference type="PANTHER" id="PTHR35908:SF1">
    <property type="entry name" value="CONSERVED PROTEIN"/>
    <property type="match status" value="1"/>
</dbReference>
<accession>A0A2N9JE57</accession>
<sequence length="219" mass="23760">MTSTTRPFWLSVFLDLPGTTFDPAVAFWAAVTGYSLSRLRGAHHEFGTLVPSVGDDYLRVQRVGDEAARLHLDVHVPDPDAAANRAVELGAAPLADPGLGYRVLRSPAGLTFCLVTHLSHTRPPATTWPDGNRSLIDQVALDLPQDMHDAEAAFWAALLHEPVRSFGDSEFSAIDRRPELPLRVLLQRLDEPTGPARAHLDLATDDVAAEVARHLALGA</sequence>
<organism evidence="2 3">
    <name type="scientific">Micropruina glycogenica</name>
    <dbReference type="NCBI Taxonomy" id="75385"/>
    <lineage>
        <taxon>Bacteria</taxon>
        <taxon>Bacillati</taxon>
        <taxon>Actinomycetota</taxon>
        <taxon>Actinomycetes</taxon>
        <taxon>Propionibacteriales</taxon>
        <taxon>Nocardioidaceae</taxon>
        <taxon>Micropruina</taxon>
    </lineage>
</organism>
<dbReference type="EMBL" id="LT985188">
    <property type="protein sequence ID" value="SPD85755.1"/>
    <property type="molecule type" value="Genomic_DNA"/>
</dbReference>
<dbReference type="Pfam" id="PF18029">
    <property type="entry name" value="Glyoxalase_6"/>
    <property type="match status" value="2"/>
</dbReference>
<dbReference type="InterPro" id="IPR029068">
    <property type="entry name" value="Glyas_Bleomycin-R_OHBP_Dase"/>
</dbReference>
<evidence type="ECO:0000259" key="1">
    <source>
        <dbReference type="Pfam" id="PF18029"/>
    </source>
</evidence>
<dbReference type="InterPro" id="IPR041581">
    <property type="entry name" value="Glyoxalase_6"/>
</dbReference>
<dbReference type="PANTHER" id="PTHR35908">
    <property type="entry name" value="HYPOTHETICAL FUSION PROTEIN"/>
    <property type="match status" value="1"/>
</dbReference>
<dbReference type="KEGG" id="mgg:MPLG2_0719"/>
<name>A0A2N9JE57_9ACTN</name>
<dbReference type="SUPFAM" id="SSF54593">
    <property type="entry name" value="Glyoxalase/Bleomycin resistance protein/Dihydroxybiphenyl dioxygenase"/>
    <property type="match status" value="1"/>
</dbReference>
<proteinExistence type="predicted"/>
<dbReference type="RefSeq" id="WP_197710064.1">
    <property type="nucleotide sequence ID" value="NZ_BAAAGO010000028.1"/>
</dbReference>